<name>A0A381PR47_9ZZZZ</name>
<dbReference type="EMBL" id="UINC01001027">
    <property type="protein sequence ID" value="SUZ67963.1"/>
    <property type="molecule type" value="Genomic_DNA"/>
</dbReference>
<evidence type="ECO:0000256" key="3">
    <source>
        <dbReference type="ARBA" id="ARBA00022619"/>
    </source>
</evidence>
<sequence length="351" mass="37944">VDRLYLRSAIELAEKGLFSVTTNNPRVGCLLVKNSRIIGRGWHREDGGPHAEIDALSNAVEDPSGSTAYISLEPCCWEGRTRACTTALIKAGIVRVVIAARDPHPRVSGEGVGALLDAGIEVAEDYLSAETDGLNPGPRMRAENNRPFVRIKTAISMDGRTAMADGQSRWITGDEARADVQYWRARSAAIITGVGTVIADDPKLNVRDQRFSNAEPLRVVVDTRGRTPPEAALFEEQGQIVIASAKGVGSINRAEMWEQQNGPLIDLAMLLETLSDRGCNEVLVEAGATLNASFFQQGLWDEAIVYMAPCLMGDTARPLASLGFDDMDETISTSVKSIETLGPDLRIILTP</sequence>
<evidence type="ECO:0000256" key="6">
    <source>
        <dbReference type="ARBA" id="ARBA00022857"/>
    </source>
</evidence>
<dbReference type="PANTHER" id="PTHR38011:SF7">
    <property type="entry name" value="2,5-DIAMINO-6-RIBOSYLAMINO-4(3H)-PYRIMIDINONE 5'-PHOSPHATE REDUCTASE"/>
    <property type="match status" value="1"/>
</dbReference>
<dbReference type="InterPro" id="IPR011549">
    <property type="entry name" value="RibD_C"/>
</dbReference>
<dbReference type="InterPro" id="IPR002125">
    <property type="entry name" value="CMP_dCMP_dom"/>
</dbReference>
<accession>A0A381PR47</accession>
<dbReference type="InterPro" id="IPR004794">
    <property type="entry name" value="Eubact_RibD"/>
</dbReference>
<dbReference type="InterPro" id="IPR050765">
    <property type="entry name" value="Riboflavin_Biosynth_HTPR"/>
</dbReference>
<evidence type="ECO:0000256" key="7">
    <source>
        <dbReference type="ARBA" id="ARBA00023002"/>
    </source>
</evidence>
<organism evidence="10">
    <name type="scientific">marine metagenome</name>
    <dbReference type="NCBI Taxonomy" id="408172"/>
    <lineage>
        <taxon>unclassified sequences</taxon>
        <taxon>metagenomes</taxon>
        <taxon>ecological metagenomes</taxon>
    </lineage>
</organism>
<dbReference type="GO" id="GO:0009231">
    <property type="term" value="P:riboflavin biosynthetic process"/>
    <property type="evidence" value="ECO:0007669"/>
    <property type="project" value="UniProtKB-UniPathway"/>
</dbReference>
<dbReference type="SUPFAM" id="SSF53597">
    <property type="entry name" value="Dihydrofolate reductase-like"/>
    <property type="match status" value="1"/>
</dbReference>
<dbReference type="NCBIfam" id="TIGR00227">
    <property type="entry name" value="ribD_Cterm"/>
    <property type="match status" value="1"/>
</dbReference>
<reference evidence="10" key="1">
    <citation type="submission" date="2018-05" db="EMBL/GenBank/DDBJ databases">
        <authorList>
            <person name="Lanie J.A."/>
            <person name="Ng W.-L."/>
            <person name="Kazmierczak K.M."/>
            <person name="Andrzejewski T.M."/>
            <person name="Davidsen T.M."/>
            <person name="Wayne K.J."/>
            <person name="Tettelin H."/>
            <person name="Glass J.I."/>
            <person name="Rusch D."/>
            <person name="Podicherti R."/>
            <person name="Tsui H.-C.T."/>
            <person name="Winkler M.E."/>
        </authorList>
    </citation>
    <scope>NUCLEOTIDE SEQUENCE</scope>
</reference>
<dbReference type="CDD" id="cd01284">
    <property type="entry name" value="Riboflavin_deaminase-reductase"/>
    <property type="match status" value="1"/>
</dbReference>
<dbReference type="InterPro" id="IPR016192">
    <property type="entry name" value="APOBEC/CMP_deaminase_Zn-bd"/>
</dbReference>
<feature type="domain" description="CMP/dCMP-type deaminase" evidence="9">
    <location>
        <begin position="1"/>
        <end position="123"/>
    </location>
</feature>
<evidence type="ECO:0000256" key="1">
    <source>
        <dbReference type="ARBA" id="ARBA00004882"/>
    </source>
</evidence>
<dbReference type="PANTHER" id="PTHR38011">
    <property type="entry name" value="DIHYDROFOLATE REDUCTASE FAMILY PROTEIN (AFU_ORTHOLOGUE AFUA_8G06820)"/>
    <property type="match status" value="1"/>
</dbReference>
<dbReference type="InterPro" id="IPR016193">
    <property type="entry name" value="Cytidine_deaminase-like"/>
</dbReference>
<evidence type="ECO:0000256" key="5">
    <source>
        <dbReference type="ARBA" id="ARBA00022833"/>
    </source>
</evidence>
<dbReference type="Pfam" id="PF01872">
    <property type="entry name" value="RibD_C"/>
    <property type="match status" value="1"/>
</dbReference>
<keyword evidence="6" id="KW-0521">NADP</keyword>
<dbReference type="SUPFAM" id="SSF53927">
    <property type="entry name" value="Cytidine deaminase-like"/>
    <property type="match status" value="1"/>
</dbReference>
<dbReference type="InterPro" id="IPR024072">
    <property type="entry name" value="DHFR-like_dom_sf"/>
</dbReference>
<keyword evidence="4" id="KW-0479">Metal-binding</keyword>
<dbReference type="PIRSF" id="PIRSF006769">
    <property type="entry name" value="RibD"/>
    <property type="match status" value="1"/>
</dbReference>
<dbReference type="AlphaFoldDB" id="A0A381PR47"/>
<dbReference type="Gene3D" id="3.40.430.10">
    <property type="entry name" value="Dihydrofolate Reductase, subunit A"/>
    <property type="match status" value="1"/>
</dbReference>
<proteinExistence type="predicted"/>
<feature type="non-terminal residue" evidence="10">
    <location>
        <position position="1"/>
    </location>
</feature>
<dbReference type="UniPathway" id="UPA00275">
    <property type="reaction ID" value="UER00401"/>
</dbReference>
<dbReference type="Gene3D" id="3.40.140.10">
    <property type="entry name" value="Cytidine Deaminase, domain 2"/>
    <property type="match status" value="1"/>
</dbReference>
<keyword evidence="7" id="KW-0560">Oxidoreductase</keyword>
<gene>
    <name evidence="10" type="ORF">METZ01_LOCUS20817</name>
</gene>
<dbReference type="GO" id="GO:0008703">
    <property type="term" value="F:5-amino-6-(5-phosphoribosylamino)uracil reductase activity"/>
    <property type="evidence" value="ECO:0007669"/>
    <property type="project" value="InterPro"/>
</dbReference>
<dbReference type="PROSITE" id="PS00903">
    <property type="entry name" value="CYT_DCMP_DEAMINASES_1"/>
    <property type="match status" value="1"/>
</dbReference>
<comment type="pathway">
    <text evidence="1">Cofactor biosynthesis; riboflavin biosynthesis; 5-amino-6-(D-ribitylamino)uracil from GTP: step 2/4.</text>
</comment>
<keyword evidence="3" id="KW-0686">Riboflavin biosynthesis</keyword>
<dbReference type="PROSITE" id="PS51747">
    <property type="entry name" value="CYT_DCMP_DEAMINASES_2"/>
    <property type="match status" value="1"/>
</dbReference>
<dbReference type="GO" id="GO:0008835">
    <property type="term" value="F:diaminohydroxyphosphoribosylaminopyrimidine deaminase activity"/>
    <property type="evidence" value="ECO:0007669"/>
    <property type="project" value="InterPro"/>
</dbReference>
<keyword evidence="5" id="KW-0862">Zinc</keyword>
<evidence type="ECO:0000313" key="10">
    <source>
        <dbReference type="EMBL" id="SUZ67963.1"/>
    </source>
</evidence>
<evidence type="ECO:0000256" key="2">
    <source>
        <dbReference type="ARBA" id="ARBA00004910"/>
    </source>
</evidence>
<evidence type="ECO:0000259" key="9">
    <source>
        <dbReference type="PROSITE" id="PS51747"/>
    </source>
</evidence>
<evidence type="ECO:0000256" key="4">
    <source>
        <dbReference type="ARBA" id="ARBA00022723"/>
    </source>
</evidence>
<dbReference type="Pfam" id="PF00383">
    <property type="entry name" value="dCMP_cyt_deam_1"/>
    <property type="match status" value="1"/>
</dbReference>
<evidence type="ECO:0000256" key="8">
    <source>
        <dbReference type="ARBA" id="ARBA00023268"/>
    </source>
</evidence>
<protein>
    <recommendedName>
        <fullName evidence="9">CMP/dCMP-type deaminase domain-containing protein</fullName>
    </recommendedName>
</protein>
<dbReference type="GO" id="GO:0050661">
    <property type="term" value="F:NADP binding"/>
    <property type="evidence" value="ECO:0007669"/>
    <property type="project" value="InterPro"/>
</dbReference>
<dbReference type="NCBIfam" id="TIGR00326">
    <property type="entry name" value="eubact_ribD"/>
    <property type="match status" value="1"/>
</dbReference>
<comment type="pathway">
    <text evidence="2">Cofactor biosynthesis; riboflavin biosynthesis; 5-amino-6-(D-ribitylamino)uracil from GTP: step 3/4.</text>
</comment>
<dbReference type="GO" id="GO:0008270">
    <property type="term" value="F:zinc ion binding"/>
    <property type="evidence" value="ECO:0007669"/>
    <property type="project" value="InterPro"/>
</dbReference>
<keyword evidence="8" id="KW-0511">Multifunctional enzyme</keyword>
<dbReference type="InterPro" id="IPR002734">
    <property type="entry name" value="RibDG_C"/>
</dbReference>